<feature type="domain" description="FAS1-like dehydratase" evidence="3">
    <location>
        <begin position="7"/>
        <end position="131"/>
    </location>
</feature>
<evidence type="ECO:0000259" key="3">
    <source>
        <dbReference type="Pfam" id="PF13452"/>
    </source>
</evidence>
<evidence type="ECO:0000256" key="1">
    <source>
        <dbReference type="ARBA" id="ARBA00005254"/>
    </source>
</evidence>
<proteinExistence type="inferred from homology"/>
<evidence type="ECO:0000313" key="5">
    <source>
        <dbReference type="Proteomes" id="UP000237752"/>
    </source>
</evidence>
<dbReference type="InterPro" id="IPR002539">
    <property type="entry name" value="MaoC-like_dom"/>
</dbReference>
<sequence length="287" mass="30604">MPLSSDLVGTTGAPFSSTIDARWAMNFAAGIDDVTPILYDTTSDALPIHPMVLGYPEWEATKRGRELASLTPEEHRRGVHVRHDIRLHQPLRAGLELTTTPEIVGAYRHRAGAYLALQHQTHTLAGEPVATTFYGSIHRGTDTVGDDVIPALEERPSTPPDAATGPALELSIPANACHVYSECARIYNPFHTDLRVAHEVGLDGLILHGTATLARSVAAITGVLYGGDPSTITRIAGDFKGMVVVPTSLTLTYSRFVGADGADTVTFEVLNTAGDRAISDGLIEYGG</sequence>
<evidence type="ECO:0000313" key="4">
    <source>
        <dbReference type="EMBL" id="PRZ43980.1"/>
    </source>
</evidence>
<dbReference type="EMBL" id="PVUE01000001">
    <property type="protein sequence ID" value="PRZ43980.1"/>
    <property type="molecule type" value="Genomic_DNA"/>
</dbReference>
<comment type="similarity">
    <text evidence="1">Belongs to the enoyl-CoA hydratase/isomerase family.</text>
</comment>
<feature type="domain" description="MaoC-like" evidence="2">
    <location>
        <begin position="187"/>
        <end position="271"/>
    </location>
</feature>
<dbReference type="SUPFAM" id="SSF54637">
    <property type="entry name" value="Thioesterase/thiol ester dehydrase-isomerase"/>
    <property type="match status" value="2"/>
</dbReference>
<protein>
    <submittedName>
        <fullName evidence="4">MaoC dehydratase-like protein</fullName>
    </submittedName>
</protein>
<dbReference type="Pfam" id="PF13452">
    <property type="entry name" value="FAS1_DH_region"/>
    <property type="match status" value="1"/>
</dbReference>
<dbReference type="GO" id="GO:0003857">
    <property type="term" value="F:(3S)-3-hydroxyacyl-CoA dehydrogenase (NAD+) activity"/>
    <property type="evidence" value="ECO:0007669"/>
    <property type="project" value="TreeGrafter"/>
</dbReference>
<reference evidence="4 5" key="1">
    <citation type="submission" date="2018-03" db="EMBL/GenBank/DDBJ databases">
        <title>Genomic Encyclopedia of Archaeal and Bacterial Type Strains, Phase II (KMG-II): from individual species to whole genera.</title>
        <authorList>
            <person name="Goeker M."/>
        </authorList>
    </citation>
    <scope>NUCLEOTIDE SEQUENCE [LARGE SCALE GENOMIC DNA]</scope>
    <source>
        <strain evidence="4 5">DSM 100065</strain>
    </source>
</reference>
<dbReference type="Gene3D" id="3.10.129.10">
    <property type="entry name" value="Hotdog Thioesterase"/>
    <property type="match status" value="1"/>
</dbReference>
<dbReference type="InterPro" id="IPR029069">
    <property type="entry name" value="HotDog_dom_sf"/>
</dbReference>
<accession>A0A2T1A5W3</accession>
<comment type="caution">
    <text evidence="4">The sequence shown here is derived from an EMBL/GenBank/DDBJ whole genome shotgun (WGS) entry which is preliminary data.</text>
</comment>
<organism evidence="4 5">
    <name type="scientific">Antricoccus suffuscus</name>
    <dbReference type="NCBI Taxonomy" id="1629062"/>
    <lineage>
        <taxon>Bacteria</taxon>
        <taxon>Bacillati</taxon>
        <taxon>Actinomycetota</taxon>
        <taxon>Actinomycetes</taxon>
        <taxon>Geodermatophilales</taxon>
        <taxon>Antricoccaceae</taxon>
        <taxon>Antricoccus</taxon>
    </lineage>
</organism>
<dbReference type="Pfam" id="PF01575">
    <property type="entry name" value="MaoC_dehydratas"/>
    <property type="match status" value="1"/>
</dbReference>
<dbReference type="AlphaFoldDB" id="A0A2T1A5W3"/>
<dbReference type="GO" id="GO:0006635">
    <property type="term" value="P:fatty acid beta-oxidation"/>
    <property type="evidence" value="ECO:0007669"/>
    <property type="project" value="TreeGrafter"/>
</dbReference>
<dbReference type="PANTHER" id="PTHR13078">
    <property type="entry name" value="PEROXISOMAL MULTIFUNCTIONAL ENZYME TYPE 2-RELATED"/>
    <property type="match status" value="1"/>
</dbReference>
<dbReference type="Proteomes" id="UP000237752">
    <property type="component" value="Unassembled WGS sequence"/>
</dbReference>
<gene>
    <name evidence="4" type="ORF">CLV47_101104</name>
</gene>
<dbReference type="InterPro" id="IPR039569">
    <property type="entry name" value="FAS1-like_DH_region"/>
</dbReference>
<keyword evidence="5" id="KW-1185">Reference proteome</keyword>
<dbReference type="GO" id="GO:0004300">
    <property type="term" value="F:enoyl-CoA hydratase activity"/>
    <property type="evidence" value="ECO:0007669"/>
    <property type="project" value="TreeGrafter"/>
</dbReference>
<dbReference type="GO" id="GO:0044594">
    <property type="term" value="F:17-beta-hydroxysteroid dehydrogenase (NAD+) activity"/>
    <property type="evidence" value="ECO:0007669"/>
    <property type="project" value="TreeGrafter"/>
</dbReference>
<dbReference type="PANTHER" id="PTHR13078:SF56">
    <property type="entry name" value="PEROXISOMAL MULTIFUNCTIONAL ENZYME TYPE 2"/>
    <property type="match status" value="1"/>
</dbReference>
<dbReference type="RefSeq" id="WP_106347043.1">
    <property type="nucleotide sequence ID" value="NZ_PVUE01000001.1"/>
</dbReference>
<name>A0A2T1A5W3_9ACTN</name>
<dbReference type="OrthoDB" id="5415111at2"/>
<evidence type="ECO:0000259" key="2">
    <source>
        <dbReference type="Pfam" id="PF01575"/>
    </source>
</evidence>